<evidence type="ECO:0000256" key="11">
    <source>
        <dbReference type="ARBA" id="ARBA00023002"/>
    </source>
</evidence>
<comment type="cofactor">
    <cofactor evidence="16 19">
        <name>heme b</name>
        <dbReference type="ChEBI" id="CHEBI:60344"/>
    </cofactor>
    <text evidence="16 19">Binds 1 heme b (iron(II)-protoporphyrin IX) group per subunit.</text>
</comment>
<dbReference type="GO" id="GO:0042744">
    <property type="term" value="P:hydrogen peroxide catabolic process"/>
    <property type="evidence" value="ECO:0007669"/>
    <property type="project" value="UniProtKB-KW"/>
</dbReference>
<keyword evidence="12 16" id="KW-0408">Iron</keyword>
<feature type="disulfide bond" evidence="18">
    <location>
        <begin position="123"/>
        <end position="325"/>
    </location>
</feature>
<feature type="binding site" description="axial binding residue" evidence="16">
    <location>
        <position position="195"/>
    </location>
    <ligand>
        <name>heme b</name>
        <dbReference type="ChEBI" id="CHEBI:60344"/>
    </ligand>
    <ligandPart>
        <name>Fe</name>
        <dbReference type="ChEBI" id="CHEBI:18248"/>
    </ligandPart>
</feature>
<dbReference type="PANTHER" id="PTHR31517">
    <property type="match status" value="1"/>
</dbReference>
<evidence type="ECO:0000256" key="5">
    <source>
        <dbReference type="ARBA" id="ARBA00022525"/>
    </source>
</evidence>
<evidence type="ECO:0000259" key="20">
    <source>
        <dbReference type="PROSITE" id="PS50873"/>
    </source>
</evidence>
<dbReference type="Pfam" id="PF00141">
    <property type="entry name" value="peroxidase"/>
    <property type="match status" value="1"/>
</dbReference>
<feature type="site" description="Transition state stabilizer" evidence="17">
    <location>
        <position position="67"/>
    </location>
</feature>
<gene>
    <name evidence="21" type="ORF">NE237_027875</name>
</gene>
<dbReference type="CDD" id="cd00693">
    <property type="entry name" value="secretory_peroxidase"/>
    <property type="match status" value="1"/>
</dbReference>
<evidence type="ECO:0000256" key="15">
    <source>
        <dbReference type="PIRSR" id="PIRSR600823-2"/>
    </source>
</evidence>
<feature type="binding site" evidence="16">
    <location>
        <position position="247"/>
    </location>
    <ligand>
        <name>Ca(2+)</name>
        <dbReference type="ChEBI" id="CHEBI:29108"/>
        <label>2</label>
    </ligand>
</feature>
<protein>
    <recommendedName>
        <fullName evidence="4 19">Peroxidase</fullName>
        <ecNumber evidence="4 19">1.11.1.7</ecNumber>
    </recommendedName>
</protein>
<evidence type="ECO:0000256" key="4">
    <source>
        <dbReference type="ARBA" id="ARBA00012313"/>
    </source>
</evidence>
<dbReference type="InterPro" id="IPR002016">
    <property type="entry name" value="Haem_peroxidase"/>
</dbReference>
<name>A0A9Q0GNT8_9MAGN</name>
<feature type="binding site" evidence="16">
    <location>
        <position position="72"/>
    </location>
    <ligand>
        <name>Ca(2+)</name>
        <dbReference type="ChEBI" id="CHEBI:29108"/>
        <label>1</label>
    </ligand>
</feature>
<dbReference type="InterPro" id="IPR010255">
    <property type="entry name" value="Haem_peroxidase_sf"/>
</dbReference>
<dbReference type="EMBL" id="JAMYWD010000012">
    <property type="protein sequence ID" value="KAJ4951043.1"/>
    <property type="molecule type" value="Genomic_DNA"/>
</dbReference>
<feature type="active site" description="Proton acceptor" evidence="14">
    <location>
        <position position="71"/>
    </location>
</feature>
<keyword evidence="6 19" id="KW-0575">Peroxidase</keyword>
<dbReference type="FunFam" id="1.10.420.10:FF:000007">
    <property type="entry name" value="Peroxidase"/>
    <property type="match status" value="1"/>
</dbReference>
<evidence type="ECO:0000256" key="19">
    <source>
        <dbReference type="RuleBase" id="RU362060"/>
    </source>
</evidence>
<dbReference type="GO" id="GO:0046872">
    <property type="term" value="F:metal ion binding"/>
    <property type="evidence" value="ECO:0007669"/>
    <property type="project" value="UniProtKB-UniRule"/>
</dbReference>
<dbReference type="GO" id="GO:0140825">
    <property type="term" value="F:lactoperoxidase activity"/>
    <property type="evidence" value="ECO:0007669"/>
    <property type="project" value="UniProtKB-EC"/>
</dbReference>
<keyword evidence="13 18" id="KW-1015">Disulfide bond</keyword>
<feature type="domain" description="Plant heme peroxidase family profile" evidence="20">
    <location>
        <begin position="30"/>
        <end position="329"/>
    </location>
</feature>
<dbReference type="Gene3D" id="1.10.520.10">
    <property type="match status" value="1"/>
</dbReference>
<dbReference type="Gene3D" id="1.10.420.10">
    <property type="entry name" value="Peroxidase, domain 2"/>
    <property type="match status" value="1"/>
</dbReference>
<comment type="catalytic activity">
    <reaction evidence="1 19">
        <text>2 a phenolic donor + H2O2 = 2 a phenolic radical donor + 2 H2O</text>
        <dbReference type="Rhea" id="RHEA:56136"/>
        <dbReference type="ChEBI" id="CHEBI:15377"/>
        <dbReference type="ChEBI" id="CHEBI:16240"/>
        <dbReference type="ChEBI" id="CHEBI:139520"/>
        <dbReference type="ChEBI" id="CHEBI:139521"/>
        <dbReference type="EC" id="1.11.1.7"/>
    </reaction>
</comment>
<evidence type="ECO:0000313" key="22">
    <source>
        <dbReference type="Proteomes" id="UP001141806"/>
    </source>
</evidence>
<dbReference type="PRINTS" id="PR00461">
    <property type="entry name" value="PLPEROXIDASE"/>
</dbReference>
<feature type="binding site" evidence="16">
    <location>
        <position position="90"/>
    </location>
    <ligand>
        <name>Ca(2+)</name>
        <dbReference type="ChEBI" id="CHEBI:29108"/>
        <label>1</label>
    </ligand>
</feature>
<comment type="cofactor">
    <cofactor evidence="16 19">
        <name>Ca(2+)</name>
        <dbReference type="ChEBI" id="CHEBI:29108"/>
    </cofactor>
    <text evidence="16 19">Binds 2 calcium ions per subunit.</text>
</comment>
<keyword evidence="19" id="KW-0376">Hydrogen peroxide</keyword>
<sequence length="340" mass="36259">MKVEKAKSARRCHQVCRSSAGLELVVGEVGYYNGKCTNTSANVEDIVKSVVHTEFLTDPTIVPALIRLQFHDCFIRGCDASILLDGPNTEKTAAPNLSVRGYGVIDAVKSALEKQCGIGIVSCADIIIMAAREVVFLGGGRFYNVTSGRRDGLISIAAEAVLGLPAAEISVTDSINVFANLGLNVSDMVTLIGGHTVGVAHCSSFQDRLYNYNNTGKPDPTMDPVLLKTLQGTCILNSTVDNIANLDQNILSFNTFDNSYFMEIREHKGVLGVDQEIALDTRTNGTVASFASNNSVFLSQFATAIVKMGAVNILQYPLGEIRLSCGSTNAALAPLPPPPI</sequence>
<feature type="binding site" evidence="16">
    <location>
        <position position="77"/>
    </location>
    <ligand>
        <name>Ca(2+)</name>
        <dbReference type="ChEBI" id="CHEBI:29108"/>
        <label>1</label>
    </ligand>
</feature>
<comment type="similarity">
    <text evidence="19">Belongs to the peroxidase family. Classical plant (class III) peroxidase subfamily.</text>
</comment>
<reference evidence="21" key="1">
    <citation type="journal article" date="2023" name="Plant J.">
        <title>The genome of the king protea, Protea cynaroides.</title>
        <authorList>
            <person name="Chang J."/>
            <person name="Duong T.A."/>
            <person name="Schoeman C."/>
            <person name="Ma X."/>
            <person name="Roodt D."/>
            <person name="Barker N."/>
            <person name="Li Z."/>
            <person name="Van de Peer Y."/>
            <person name="Mizrachi E."/>
        </authorList>
    </citation>
    <scope>NUCLEOTIDE SEQUENCE</scope>
    <source>
        <tissue evidence="21">Young leaves</tissue>
    </source>
</reference>
<keyword evidence="11 19" id="KW-0560">Oxidoreductase</keyword>
<keyword evidence="7 19" id="KW-0349">Heme</keyword>
<feature type="binding site" evidence="16">
    <location>
        <position position="79"/>
    </location>
    <ligand>
        <name>Ca(2+)</name>
        <dbReference type="ChEBI" id="CHEBI:29108"/>
        <label>1</label>
    </ligand>
</feature>
<keyword evidence="10 16" id="KW-0106">Calcium</keyword>
<evidence type="ECO:0000256" key="18">
    <source>
        <dbReference type="PIRSR" id="PIRSR600823-5"/>
    </source>
</evidence>
<comment type="function">
    <text evidence="2">Removal of H(2)O(2), oxidation of toxic reductants, biosynthesis and degradation of lignin, suberization, auxin catabolism, response to environmental stresses such as wounding, pathogen attack and oxidative stress. These functions might be dependent on each isozyme/isoform in each plant tissue.</text>
</comment>
<dbReference type="GO" id="GO:0020037">
    <property type="term" value="F:heme binding"/>
    <property type="evidence" value="ECO:0007669"/>
    <property type="project" value="UniProtKB-UniRule"/>
</dbReference>
<dbReference type="InterPro" id="IPR019794">
    <property type="entry name" value="Peroxidases_AS"/>
</dbReference>
<feature type="binding site" evidence="16">
    <location>
        <position position="196"/>
    </location>
    <ligand>
        <name>Ca(2+)</name>
        <dbReference type="ChEBI" id="CHEBI:29108"/>
        <label>2</label>
    </ligand>
</feature>
<dbReference type="OrthoDB" id="2113341at2759"/>
<dbReference type="PROSITE" id="PS00436">
    <property type="entry name" value="PEROXIDASE_2"/>
    <property type="match status" value="1"/>
</dbReference>
<evidence type="ECO:0000256" key="17">
    <source>
        <dbReference type="PIRSR" id="PIRSR600823-4"/>
    </source>
</evidence>
<feature type="binding site" evidence="16">
    <location>
        <position position="257"/>
    </location>
    <ligand>
        <name>Ca(2+)</name>
        <dbReference type="ChEBI" id="CHEBI:29108"/>
        <label>2</label>
    </ligand>
</feature>
<comment type="caution">
    <text evidence="21">The sequence shown here is derived from an EMBL/GenBank/DDBJ whole genome shotgun (WGS) entry which is preliminary data.</text>
</comment>
<feature type="binding site" evidence="15">
    <location>
        <position position="165"/>
    </location>
    <ligand>
        <name>substrate</name>
    </ligand>
</feature>
<dbReference type="PANTHER" id="PTHR31517:SF59">
    <property type="entry name" value="PEROXIDASE"/>
    <property type="match status" value="1"/>
</dbReference>
<feature type="disulfide bond" evidence="18">
    <location>
        <begin position="73"/>
        <end position="78"/>
    </location>
</feature>
<keyword evidence="22" id="KW-1185">Reference proteome</keyword>
<keyword evidence="8 16" id="KW-0479">Metal-binding</keyword>
<dbReference type="SUPFAM" id="SSF48113">
    <property type="entry name" value="Heme-dependent peroxidases"/>
    <property type="match status" value="1"/>
</dbReference>
<dbReference type="GO" id="GO:0006979">
    <property type="term" value="P:response to oxidative stress"/>
    <property type="evidence" value="ECO:0007669"/>
    <property type="project" value="UniProtKB-UniRule"/>
</dbReference>
<dbReference type="InterPro" id="IPR000823">
    <property type="entry name" value="Peroxidase_pln"/>
</dbReference>
<dbReference type="Proteomes" id="UP001141806">
    <property type="component" value="Unassembled WGS sequence"/>
</dbReference>
<dbReference type="PROSITE" id="PS00435">
    <property type="entry name" value="PEROXIDASE_1"/>
    <property type="match status" value="1"/>
</dbReference>
<keyword evidence="5 19" id="KW-0964">Secreted</keyword>
<dbReference type="PROSITE" id="PS50873">
    <property type="entry name" value="PEROXIDASE_4"/>
    <property type="match status" value="1"/>
</dbReference>
<dbReference type="InterPro" id="IPR019793">
    <property type="entry name" value="Peroxidases_heam-ligand_BS"/>
</dbReference>
<evidence type="ECO:0000256" key="7">
    <source>
        <dbReference type="ARBA" id="ARBA00022617"/>
    </source>
</evidence>
<evidence type="ECO:0000256" key="14">
    <source>
        <dbReference type="PIRSR" id="PIRSR600823-1"/>
    </source>
</evidence>
<evidence type="ECO:0000313" key="21">
    <source>
        <dbReference type="EMBL" id="KAJ4951043.1"/>
    </source>
</evidence>
<proteinExistence type="inferred from homology"/>
<evidence type="ECO:0000256" key="1">
    <source>
        <dbReference type="ARBA" id="ARBA00000189"/>
    </source>
</evidence>
<evidence type="ECO:0000256" key="13">
    <source>
        <dbReference type="ARBA" id="ARBA00023157"/>
    </source>
</evidence>
<comment type="similarity">
    <text evidence="3">Belongs to the peroxidase family. Ascorbate peroxidase subfamily.</text>
</comment>
<feature type="disulfide bond" evidence="18">
    <location>
        <begin position="36"/>
        <end position="116"/>
    </location>
</feature>
<dbReference type="InterPro" id="IPR033905">
    <property type="entry name" value="Secretory_peroxidase"/>
</dbReference>
<keyword evidence="9" id="KW-0732">Signal</keyword>
<dbReference type="GO" id="GO:0005576">
    <property type="term" value="C:extracellular region"/>
    <property type="evidence" value="ECO:0007669"/>
    <property type="project" value="UniProtKB-SubCell"/>
</dbReference>
<evidence type="ECO:0000256" key="2">
    <source>
        <dbReference type="ARBA" id="ARBA00002322"/>
    </source>
</evidence>
<feature type="disulfide bond" evidence="18">
    <location>
        <begin position="202"/>
        <end position="234"/>
    </location>
</feature>
<evidence type="ECO:0000256" key="8">
    <source>
        <dbReference type="ARBA" id="ARBA00022723"/>
    </source>
</evidence>
<evidence type="ECO:0000256" key="16">
    <source>
        <dbReference type="PIRSR" id="PIRSR600823-3"/>
    </source>
</evidence>
<comment type="subcellular location">
    <subcellularLocation>
        <location evidence="19">Secreted</location>
    </subcellularLocation>
</comment>
<accession>A0A9Q0GNT8</accession>
<evidence type="ECO:0000256" key="3">
    <source>
        <dbReference type="ARBA" id="ARBA00006873"/>
    </source>
</evidence>
<feature type="binding site" evidence="16">
    <location>
        <position position="81"/>
    </location>
    <ligand>
        <name>Ca(2+)</name>
        <dbReference type="ChEBI" id="CHEBI:29108"/>
        <label>1</label>
    </ligand>
</feature>
<dbReference type="EC" id="1.11.1.7" evidence="4 19"/>
<dbReference type="AlphaFoldDB" id="A0A9Q0GNT8"/>
<evidence type="ECO:0000256" key="12">
    <source>
        <dbReference type="ARBA" id="ARBA00023004"/>
    </source>
</evidence>
<evidence type="ECO:0000256" key="9">
    <source>
        <dbReference type="ARBA" id="ARBA00022729"/>
    </source>
</evidence>
<dbReference type="PRINTS" id="PR00458">
    <property type="entry name" value="PEROXIDASE"/>
</dbReference>
<evidence type="ECO:0000256" key="10">
    <source>
        <dbReference type="ARBA" id="ARBA00022837"/>
    </source>
</evidence>
<organism evidence="21 22">
    <name type="scientific">Protea cynaroides</name>
    <dbReference type="NCBI Taxonomy" id="273540"/>
    <lineage>
        <taxon>Eukaryota</taxon>
        <taxon>Viridiplantae</taxon>
        <taxon>Streptophyta</taxon>
        <taxon>Embryophyta</taxon>
        <taxon>Tracheophyta</taxon>
        <taxon>Spermatophyta</taxon>
        <taxon>Magnoliopsida</taxon>
        <taxon>Proteales</taxon>
        <taxon>Proteaceae</taxon>
        <taxon>Protea</taxon>
    </lineage>
</organism>
<evidence type="ECO:0000256" key="6">
    <source>
        <dbReference type="ARBA" id="ARBA00022559"/>
    </source>
</evidence>